<dbReference type="GO" id="GO:0035438">
    <property type="term" value="F:cyclic-di-GMP binding"/>
    <property type="evidence" value="ECO:0007669"/>
    <property type="project" value="InterPro"/>
</dbReference>
<gene>
    <name evidence="11" type="ORF">E2C06_17130</name>
</gene>
<dbReference type="InterPro" id="IPR003660">
    <property type="entry name" value="HAMP_dom"/>
</dbReference>
<keyword evidence="3" id="KW-0812">Transmembrane</keyword>
<keyword evidence="4" id="KW-1133">Transmembrane helix</keyword>
<dbReference type="InterPro" id="IPR033480">
    <property type="entry name" value="sCache_2"/>
</dbReference>
<dbReference type="Gene3D" id="2.40.10.220">
    <property type="entry name" value="predicted glycosyltransferase like domains"/>
    <property type="match status" value="1"/>
</dbReference>
<proteinExistence type="inferred from homology"/>
<evidence type="ECO:0000256" key="2">
    <source>
        <dbReference type="ARBA" id="ARBA00022475"/>
    </source>
</evidence>
<feature type="domain" description="HAMP" evidence="10">
    <location>
        <begin position="218"/>
        <end position="271"/>
    </location>
</feature>
<name>A0A4R5QER5_9PROT</name>
<protein>
    <submittedName>
        <fullName evidence="11">HAMP domain-containing protein</fullName>
    </submittedName>
</protein>
<dbReference type="Gene3D" id="3.30.450.20">
    <property type="entry name" value="PAS domain"/>
    <property type="match status" value="1"/>
</dbReference>
<keyword evidence="6 8" id="KW-0807">Transducer</keyword>
<feature type="domain" description="Methyl-accepting transducer" evidence="9">
    <location>
        <begin position="311"/>
        <end position="547"/>
    </location>
</feature>
<sequence length="675" mass="70804">MERLMQLRLTISHRVHAITAIAMLGLCMLAGLATQEAASVLQRDRVALLQSVVDTALATARRFESEEREGRLDRAAAQREAAAAIRAIRYRGNEYVWINDLAPRMVMHPFRPDLEGRDLAEFKDPNGFRLFVAFAETVRRDGAGTVRYQWPRPGAPAGAPPVDKLSYVAGFAPWGWVIGTGVYVDDLAAETWSLAWRNLAALAVAGLLVGLLAWRVARGVVRPLRAATRATTAMADGDLGVASPGAGRPDEIGDLARALEGFRAQGLENRRLAEQALAEQAARERQVAAMDRYTVEFSSAISAVLHSLAVSADEMRVVGAGVAEVAGRTQARADSTAAQATEAAQILGGVAGATESLTGSANEIARRVAESTEAARRAVARARATDETVKGLSAAASEVGDVVRLIADIAGQTNLLALNATIEAARAGEAGKGFAVVASEVKQLAAQTAQATEQIGRQVAAIRGATGTAVAAVGEMAEGIDLISDIAAAIATAVEAQRVATAEIAAQVAATATATAGTNDRMREVSSLAGEAIAAGASVRRASESMSEVTTTLRGEVDDFLGAMRKVDVKERRRWERIPGGDARARLRAAQADSPAAETRIADISRGGVALRGFPSVLPGGSEVEVTLPGSTDPVAARVVRSDAREVVLSFRQAPDFLVRIDRALEIIGGVKQAA</sequence>
<organism evidence="11 12">
    <name type="scientific">Dankookia rubra</name>
    <dbReference type="NCBI Taxonomy" id="1442381"/>
    <lineage>
        <taxon>Bacteria</taxon>
        <taxon>Pseudomonadati</taxon>
        <taxon>Pseudomonadota</taxon>
        <taxon>Alphaproteobacteria</taxon>
        <taxon>Acetobacterales</taxon>
        <taxon>Roseomonadaceae</taxon>
        <taxon>Dankookia</taxon>
    </lineage>
</organism>
<dbReference type="PROSITE" id="PS50111">
    <property type="entry name" value="CHEMOTAXIS_TRANSDUC_2"/>
    <property type="match status" value="1"/>
</dbReference>
<dbReference type="Pfam" id="PF00015">
    <property type="entry name" value="MCPsignal"/>
    <property type="match status" value="1"/>
</dbReference>
<comment type="similarity">
    <text evidence="7">Belongs to the methyl-accepting chemotaxis (MCP) protein family.</text>
</comment>
<dbReference type="Gene3D" id="1.10.287.950">
    <property type="entry name" value="Methyl-accepting chemotaxis protein"/>
    <property type="match status" value="1"/>
</dbReference>
<dbReference type="Pfam" id="PF07238">
    <property type="entry name" value="PilZ"/>
    <property type="match status" value="1"/>
</dbReference>
<evidence type="ECO:0000259" key="10">
    <source>
        <dbReference type="PROSITE" id="PS50885"/>
    </source>
</evidence>
<dbReference type="PANTHER" id="PTHR32089:SF112">
    <property type="entry name" value="LYSOZYME-LIKE PROTEIN-RELATED"/>
    <property type="match status" value="1"/>
</dbReference>
<dbReference type="GO" id="GO:0007165">
    <property type="term" value="P:signal transduction"/>
    <property type="evidence" value="ECO:0007669"/>
    <property type="project" value="UniProtKB-KW"/>
</dbReference>
<comment type="caution">
    <text evidence="11">The sequence shown here is derived from an EMBL/GenBank/DDBJ whole genome shotgun (WGS) entry which is preliminary data.</text>
</comment>
<dbReference type="InterPro" id="IPR009875">
    <property type="entry name" value="PilZ_domain"/>
</dbReference>
<keyword evidence="5" id="KW-0472">Membrane</keyword>
<keyword evidence="2" id="KW-1003">Cell membrane</keyword>
<evidence type="ECO:0000256" key="4">
    <source>
        <dbReference type="ARBA" id="ARBA00022989"/>
    </source>
</evidence>
<dbReference type="SMART" id="SM00283">
    <property type="entry name" value="MA"/>
    <property type="match status" value="1"/>
</dbReference>
<dbReference type="SMART" id="SM00304">
    <property type="entry name" value="HAMP"/>
    <property type="match status" value="1"/>
</dbReference>
<evidence type="ECO:0000256" key="1">
    <source>
        <dbReference type="ARBA" id="ARBA00004651"/>
    </source>
</evidence>
<dbReference type="Proteomes" id="UP000295096">
    <property type="component" value="Unassembled WGS sequence"/>
</dbReference>
<evidence type="ECO:0000313" key="11">
    <source>
        <dbReference type="EMBL" id="TDH61363.1"/>
    </source>
</evidence>
<accession>A0A4R5QER5</accession>
<dbReference type="PANTHER" id="PTHR32089">
    <property type="entry name" value="METHYL-ACCEPTING CHEMOTAXIS PROTEIN MCPB"/>
    <property type="match status" value="1"/>
</dbReference>
<evidence type="ECO:0000256" key="5">
    <source>
        <dbReference type="ARBA" id="ARBA00023136"/>
    </source>
</evidence>
<dbReference type="InterPro" id="IPR004089">
    <property type="entry name" value="MCPsignal_dom"/>
</dbReference>
<keyword evidence="12" id="KW-1185">Reference proteome</keyword>
<evidence type="ECO:0000256" key="6">
    <source>
        <dbReference type="ARBA" id="ARBA00023224"/>
    </source>
</evidence>
<evidence type="ECO:0000259" key="9">
    <source>
        <dbReference type="PROSITE" id="PS50111"/>
    </source>
</evidence>
<dbReference type="EMBL" id="SMSJ01000022">
    <property type="protein sequence ID" value="TDH61363.1"/>
    <property type="molecule type" value="Genomic_DNA"/>
</dbReference>
<dbReference type="Pfam" id="PF17200">
    <property type="entry name" value="sCache_2"/>
    <property type="match status" value="1"/>
</dbReference>
<dbReference type="GO" id="GO:0005886">
    <property type="term" value="C:plasma membrane"/>
    <property type="evidence" value="ECO:0007669"/>
    <property type="project" value="UniProtKB-SubCell"/>
</dbReference>
<dbReference type="AlphaFoldDB" id="A0A4R5QER5"/>
<dbReference type="Pfam" id="PF00672">
    <property type="entry name" value="HAMP"/>
    <property type="match status" value="1"/>
</dbReference>
<dbReference type="PROSITE" id="PS50885">
    <property type="entry name" value="HAMP"/>
    <property type="match status" value="1"/>
</dbReference>
<dbReference type="SMART" id="SM01049">
    <property type="entry name" value="Cache_2"/>
    <property type="match status" value="1"/>
</dbReference>
<comment type="subcellular location">
    <subcellularLocation>
        <location evidence="1">Cell membrane</location>
        <topology evidence="1">Multi-pass membrane protein</topology>
    </subcellularLocation>
</comment>
<evidence type="ECO:0000256" key="3">
    <source>
        <dbReference type="ARBA" id="ARBA00022692"/>
    </source>
</evidence>
<dbReference type="OrthoDB" id="7260004at2"/>
<dbReference type="Gene3D" id="6.10.340.10">
    <property type="match status" value="1"/>
</dbReference>
<evidence type="ECO:0000256" key="8">
    <source>
        <dbReference type="PROSITE-ProRule" id="PRU00284"/>
    </source>
</evidence>
<evidence type="ECO:0000256" key="7">
    <source>
        <dbReference type="ARBA" id="ARBA00029447"/>
    </source>
</evidence>
<dbReference type="SUPFAM" id="SSF58104">
    <property type="entry name" value="Methyl-accepting chemotaxis protein (MCP) signaling domain"/>
    <property type="match status" value="1"/>
</dbReference>
<reference evidence="11 12" key="1">
    <citation type="journal article" date="2016" name="J. Microbiol.">
        <title>Dankookia rubra gen. nov., sp. nov., an alphaproteobacterium isolated from sediment of a shallow stream.</title>
        <authorList>
            <person name="Kim W.H."/>
            <person name="Kim D.H."/>
            <person name="Kang K."/>
            <person name="Ahn T.Y."/>
        </authorList>
    </citation>
    <scope>NUCLEOTIDE SEQUENCE [LARGE SCALE GENOMIC DNA]</scope>
    <source>
        <strain evidence="11 12">JCM30602</strain>
    </source>
</reference>
<evidence type="ECO:0000313" key="12">
    <source>
        <dbReference type="Proteomes" id="UP000295096"/>
    </source>
</evidence>